<evidence type="ECO:0000256" key="3">
    <source>
        <dbReference type="ARBA" id="ARBA00020042"/>
    </source>
</evidence>
<reference evidence="13 14" key="1">
    <citation type="submission" date="2017-02" db="EMBL/GenBank/DDBJ databases">
        <title>Whole genome sequencing of Metallibacterium scheffleri DSM 24874 (T).</title>
        <authorList>
            <person name="Kumar S."/>
            <person name="Patil P."/>
            <person name="Patil P.B."/>
        </authorList>
    </citation>
    <scope>NUCLEOTIDE SEQUENCE [LARGE SCALE GENOMIC DNA]</scope>
    <source>
        <strain evidence="13 14">DSM 24874</strain>
    </source>
</reference>
<protein>
    <recommendedName>
        <fullName evidence="3">Type II secretion system core protein G</fullName>
    </recommendedName>
</protein>
<evidence type="ECO:0000256" key="4">
    <source>
        <dbReference type="ARBA" id="ARBA00022475"/>
    </source>
</evidence>
<evidence type="ECO:0000256" key="11">
    <source>
        <dbReference type="SAM" id="Phobius"/>
    </source>
</evidence>
<evidence type="ECO:0000256" key="6">
    <source>
        <dbReference type="ARBA" id="ARBA00022519"/>
    </source>
</evidence>
<evidence type="ECO:0000259" key="12">
    <source>
        <dbReference type="Pfam" id="PF08334"/>
    </source>
</evidence>
<keyword evidence="7 11" id="KW-0812">Transmembrane</keyword>
<evidence type="ECO:0000256" key="9">
    <source>
        <dbReference type="ARBA" id="ARBA00023136"/>
    </source>
</evidence>
<proteinExistence type="inferred from homology"/>
<dbReference type="GO" id="GO:0015628">
    <property type="term" value="P:protein secretion by the type II secretion system"/>
    <property type="evidence" value="ECO:0007669"/>
    <property type="project" value="InterPro"/>
</dbReference>
<dbReference type="Gene3D" id="3.30.700.10">
    <property type="entry name" value="Glycoprotein, Type 4 Pilin"/>
    <property type="match status" value="1"/>
</dbReference>
<evidence type="ECO:0000256" key="5">
    <source>
        <dbReference type="ARBA" id="ARBA00022481"/>
    </source>
</evidence>
<keyword evidence="5" id="KW-0488">Methylation</keyword>
<organism evidence="13 14">
    <name type="scientific">Metallibacterium scheffleri</name>
    <dbReference type="NCBI Taxonomy" id="993689"/>
    <lineage>
        <taxon>Bacteria</taxon>
        <taxon>Pseudomonadati</taxon>
        <taxon>Pseudomonadota</taxon>
        <taxon>Gammaproteobacteria</taxon>
        <taxon>Lysobacterales</taxon>
        <taxon>Rhodanobacteraceae</taxon>
        <taxon>Metallibacterium</taxon>
    </lineage>
</organism>
<dbReference type="Pfam" id="PF08334">
    <property type="entry name" value="T2SSG"/>
    <property type="match status" value="1"/>
</dbReference>
<evidence type="ECO:0000256" key="1">
    <source>
        <dbReference type="ARBA" id="ARBA00004377"/>
    </source>
</evidence>
<dbReference type="STRING" id="993689.GCA_002077135_02801"/>
<gene>
    <name evidence="13" type="ORF">B1806_16280</name>
</gene>
<sequence>MPMNPVVRLPVRRAAPRWARGFTLIEIMVVVVIIAVLAALIVPNVIGRAEDARVAKAQADIRTLESALAMYRLDNGHYPSTDQGLEALVKKPSGDPPAPNWKEGGYIAALPNDPWGNPYQYMCPGQHGPFDIWSKGPSGVTGAKDNITSWQQPKKP</sequence>
<evidence type="ECO:0000256" key="10">
    <source>
        <dbReference type="SAM" id="MobiDB-lite"/>
    </source>
</evidence>
<accession>A0A4S3KCK7</accession>
<keyword evidence="8 11" id="KW-1133">Transmembrane helix</keyword>
<dbReference type="PROSITE" id="PS00409">
    <property type="entry name" value="PROKAR_NTER_METHYL"/>
    <property type="match status" value="1"/>
</dbReference>
<dbReference type="GO" id="GO:0015627">
    <property type="term" value="C:type II protein secretion system complex"/>
    <property type="evidence" value="ECO:0007669"/>
    <property type="project" value="InterPro"/>
</dbReference>
<dbReference type="NCBIfam" id="TIGR02532">
    <property type="entry name" value="IV_pilin_GFxxxE"/>
    <property type="match status" value="1"/>
</dbReference>
<feature type="domain" description="Type II secretion system protein GspG C-terminal" evidence="12">
    <location>
        <begin position="44"/>
        <end position="150"/>
    </location>
</feature>
<dbReference type="EMBL" id="MWQO01000098">
    <property type="protein sequence ID" value="THD06175.1"/>
    <property type="molecule type" value="Genomic_DNA"/>
</dbReference>
<dbReference type="InterPro" id="IPR012902">
    <property type="entry name" value="N_methyl_site"/>
</dbReference>
<dbReference type="AlphaFoldDB" id="A0A4S3KCK7"/>
<dbReference type="InterPro" id="IPR000983">
    <property type="entry name" value="Bac_GSPG_pilin"/>
</dbReference>
<keyword evidence="9 11" id="KW-0472">Membrane</keyword>
<dbReference type="GO" id="GO:0005886">
    <property type="term" value="C:plasma membrane"/>
    <property type="evidence" value="ECO:0007669"/>
    <property type="project" value="UniProtKB-SubCell"/>
</dbReference>
<dbReference type="Pfam" id="PF07963">
    <property type="entry name" value="N_methyl"/>
    <property type="match status" value="1"/>
</dbReference>
<dbReference type="InterPro" id="IPR010054">
    <property type="entry name" value="Type2_sec_GspG"/>
</dbReference>
<dbReference type="PANTHER" id="PTHR30093:SF44">
    <property type="entry name" value="TYPE II SECRETION SYSTEM CORE PROTEIN G"/>
    <property type="match status" value="1"/>
</dbReference>
<comment type="similarity">
    <text evidence="2">Belongs to the GSP G family.</text>
</comment>
<feature type="transmembrane region" description="Helical" evidence="11">
    <location>
        <begin position="21"/>
        <end position="42"/>
    </location>
</feature>
<evidence type="ECO:0000256" key="8">
    <source>
        <dbReference type="ARBA" id="ARBA00022989"/>
    </source>
</evidence>
<comment type="caution">
    <text evidence="13">The sequence shown here is derived from an EMBL/GenBank/DDBJ whole genome shotgun (WGS) entry which is preliminary data.</text>
</comment>
<keyword evidence="4" id="KW-1003">Cell membrane</keyword>
<name>A0A4S3KCK7_9GAMM</name>
<keyword evidence="14" id="KW-1185">Reference proteome</keyword>
<dbReference type="PRINTS" id="PR00813">
    <property type="entry name" value="BCTERIALGSPG"/>
</dbReference>
<dbReference type="SUPFAM" id="SSF54523">
    <property type="entry name" value="Pili subunits"/>
    <property type="match status" value="1"/>
</dbReference>
<dbReference type="PANTHER" id="PTHR30093">
    <property type="entry name" value="GENERAL SECRETION PATHWAY PROTEIN G"/>
    <property type="match status" value="1"/>
</dbReference>
<dbReference type="Proteomes" id="UP000307749">
    <property type="component" value="Unassembled WGS sequence"/>
</dbReference>
<keyword evidence="6" id="KW-0997">Cell inner membrane</keyword>
<feature type="region of interest" description="Disordered" evidence="10">
    <location>
        <begin position="134"/>
        <end position="156"/>
    </location>
</feature>
<evidence type="ECO:0000256" key="7">
    <source>
        <dbReference type="ARBA" id="ARBA00022692"/>
    </source>
</evidence>
<evidence type="ECO:0000313" key="13">
    <source>
        <dbReference type="EMBL" id="THD06175.1"/>
    </source>
</evidence>
<feature type="compositionally biased region" description="Polar residues" evidence="10">
    <location>
        <begin position="146"/>
        <end position="156"/>
    </location>
</feature>
<dbReference type="NCBIfam" id="TIGR01710">
    <property type="entry name" value="typeII_sec_gspG"/>
    <property type="match status" value="1"/>
</dbReference>
<evidence type="ECO:0000256" key="2">
    <source>
        <dbReference type="ARBA" id="ARBA00009984"/>
    </source>
</evidence>
<evidence type="ECO:0000313" key="14">
    <source>
        <dbReference type="Proteomes" id="UP000307749"/>
    </source>
</evidence>
<comment type="subcellular location">
    <subcellularLocation>
        <location evidence="1">Cell inner membrane</location>
        <topology evidence="1">Single-pass membrane protein</topology>
    </subcellularLocation>
</comment>
<dbReference type="InterPro" id="IPR045584">
    <property type="entry name" value="Pilin-like"/>
</dbReference>
<dbReference type="InterPro" id="IPR013545">
    <property type="entry name" value="T2SS_protein-GspG_C"/>
</dbReference>